<dbReference type="OrthoDB" id="7461645at2759"/>
<protein>
    <submittedName>
        <fullName evidence="2">Uncharacterized protein</fullName>
    </submittedName>
</protein>
<feature type="region of interest" description="Disordered" evidence="1">
    <location>
        <begin position="283"/>
        <end position="310"/>
    </location>
</feature>
<gene>
    <name evidence="2" type="ORF">O3G_MSEX003441</name>
</gene>
<organism evidence="2 3">
    <name type="scientific">Manduca sexta</name>
    <name type="common">Tobacco hawkmoth</name>
    <name type="synonym">Tobacco hornworm</name>
    <dbReference type="NCBI Taxonomy" id="7130"/>
    <lineage>
        <taxon>Eukaryota</taxon>
        <taxon>Metazoa</taxon>
        <taxon>Ecdysozoa</taxon>
        <taxon>Arthropoda</taxon>
        <taxon>Hexapoda</taxon>
        <taxon>Insecta</taxon>
        <taxon>Pterygota</taxon>
        <taxon>Neoptera</taxon>
        <taxon>Endopterygota</taxon>
        <taxon>Lepidoptera</taxon>
        <taxon>Glossata</taxon>
        <taxon>Ditrysia</taxon>
        <taxon>Bombycoidea</taxon>
        <taxon>Sphingidae</taxon>
        <taxon>Sphinginae</taxon>
        <taxon>Sphingini</taxon>
        <taxon>Manduca</taxon>
    </lineage>
</organism>
<feature type="compositionally biased region" description="Pro residues" evidence="1">
    <location>
        <begin position="283"/>
        <end position="296"/>
    </location>
</feature>
<reference evidence="2" key="2">
    <citation type="submission" date="2020-12" db="EMBL/GenBank/DDBJ databases">
        <authorList>
            <person name="Kanost M."/>
        </authorList>
    </citation>
    <scope>NUCLEOTIDE SEQUENCE</scope>
</reference>
<dbReference type="Proteomes" id="UP000791440">
    <property type="component" value="Unassembled WGS sequence"/>
</dbReference>
<dbReference type="AlphaFoldDB" id="A0A922CF11"/>
<evidence type="ECO:0000313" key="2">
    <source>
        <dbReference type="EMBL" id="KAG6444485.1"/>
    </source>
</evidence>
<accession>A0A922CF11</accession>
<proteinExistence type="predicted"/>
<sequence>MCCIFTCCGWVIDLVQRLWTFTMSCCISSAVCCSFVTASMSGIALGYNYSLAEYIDLKETNVSVYIKRGVFDDEIADDMDWRRSGHLPIAGHIGEKNLMTAAPAEDDAAALRSGRRLDDSMFESDDQNKFEGSLMKLTAKVPYATTTTKEVTSDQEMSDIISKYPLGSIDQLKAIQSLINMRKSGDARDTTAKDVPKSSTYGFDERYLPHFPAFPDPMAGGRRRMPENVIVGPPSTPNSARYAVPDNSINEPAKWFYPKLPPEDMNKAMYGDYDKSYTYPPPVTPRAGPLRPPKPTPTVFRARPTQTTKKVETTRRQIDVAVPKSIDRDLDAFKERLTLDKYEGPGVKDEDLRMPKQRPVKTDEDYDEDIKGLPVRRRRHVSVQNIHKDKTMAAIKEEGLNQKETTQQRQKDFKNTLINKFLIISSKVAQMSIDVTTSKNILNSRQEPYADQNIILNDIKLRTLLSPKNRILNLLQVTIA</sequence>
<dbReference type="EMBL" id="JH668311">
    <property type="protein sequence ID" value="KAG6444485.1"/>
    <property type="molecule type" value="Genomic_DNA"/>
</dbReference>
<evidence type="ECO:0000313" key="3">
    <source>
        <dbReference type="Proteomes" id="UP000791440"/>
    </source>
</evidence>
<evidence type="ECO:0000256" key="1">
    <source>
        <dbReference type="SAM" id="MobiDB-lite"/>
    </source>
</evidence>
<name>A0A922CF11_MANSE</name>
<reference evidence="2" key="1">
    <citation type="journal article" date="2016" name="Insect Biochem. Mol. Biol.">
        <title>Multifaceted biological insights from a draft genome sequence of the tobacco hornworm moth, Manduca sexta.</title>
        <authorList>
            <person name="Kanost M.R."/>
            <person name="Arrese E.L."/>
            <person name="Cao X."/>
            <person name="Chen Y.R."/>
            <person name="Chellapilla S."/>
            <person name="Goldsmith M.R."/>
            <person name="Grosse-Wilde E."/>
            <person name="Heckel D.G."/>
            <person name="Herndon N."/>
            <person name="Jiang H."/>
            <person name="Papanicolaou A."/>
            <person name="Qu J."/>
            <person name="Soulages J.L."/>
            <person name="Vogel H."/>
            <person name="Walters J."/>
            <person name="Waterhouse R.M."/>
            <person name="Ahn S.J."/>
            <person name="Almeida F.C."/>
            <person name="An C."/>
            <person name="Aqrawi P."/>
            <person name="Bretschneider A."/>
            <person name="Bryant W.B."/>
            <person name="Bucks S."/>
            <person name="Chao H."/>
            <person name="Chevignon G."/>
            <person name="Christen J.M."/>
            <person name="Clarke D.F."/>
            <person name="Dittmer N.T."/>
            <person name="Ferguson L.C.F."/>
            <person name="Garavelou S."/>
            <person name="Gordon K.H.J."/>
            <person name="Gunaratna R.T."/>
            <person name="Han Y."/>
            <person name="Hauser F."/>
            <person name="He Y."/>
            <person name="Heidel-Fischer H."/>
            <person name="Hirsh A."/>
            <person name="Hu Y."/>
            <person name="Jiang H."/>
            <person name="Kalra D."/>
            <person name="Klinner C."/>
            <person name="Konig C."/>
            <person name="Kovar C."/>
            <person name="Kroll A.R."/>
            <person name="Kuwar S.S."/>
            <person name="Lee S.L."/>
            <person name="Lehman R."/>
            <person name="Li K."/>
            <person name="Li Z."/>
            <person name="Liang H."/>
            <person name="Lovelace S."/>
            <person name="Lu Z."/>
            <person name="Mansfield J.H."/>
            <person name="McCulloch K.J."/>
            <person name="Mathew T."/>
            <person name="Morton B."/>
            <person name="Muzny D.M."/>
            <person name="Neunemann D."/>
            <person name="Ongeri F."/>
            <person name="Pauchet Y."/>
            <person name="Pu L.L."/>
            <person name="Pyrousis I."/>
            <person name="Rao X.J."/>
            <person name="Redding A."/>
            <person name="Roesel C."/>
            <person name="Sanchez-Gracia A."/>
            <person name="Schaack S."/>
            <person name="Shukla A."/>
            <person name="Tetreau G."/>
            <person name="Wang Y."/>
            <person name="Xiong G.H."/>
            <person name="Traut W."/>
            <person name="Walsh T.K."/>
            <person name="Worley K.C."/>
            <person name="Wu D."/>
            <person name="Wu W."/>
            <person name="Wu Y.Q."/>
            <person name="Zhang X."/>
            <person name="Zou Z."/>
            <person name="Zucker H."/>
            <person name="Briscoe A.D."/>
            <person name="Burmester T."/>
            <person name="Clem R.J."/>
            <person name="Feyereisen R."/>
            <person name="Grimmelikhuijzen C.J.P."/>
            <person name="Hamodrakas S.J."/>
            <person name="Hansson B.S."/>
            <person name="Huguet E."/>
            <person name="Jermiin L.S."/>
            <person name="Lan Q."/>
            <person name="Lehman H.K."/>
            <person name="Lorenzen M."/>
            <person name="Merzendorfer H."/>
            <person name="Michalopoulos I."/>
            <person name="Morton D.B."/>
            <person name="Muthukrishnan S."/>
            <person name="Oakeshott J.G."/>
            <person name="Palmer W."/>
            <person name="Park Y."/>
            <person name="Passarelli A.L."/>
            <person name="Rozas J."/>
            <person name="Schwartz L.M."/>
            <person name="Smith W."/>
            <person name="Southgate A."/>
            <person name="Vilcinskas A."/>
            <person name="Vogt R."/>
            <person name="Wang P."/>
            <person name="Werren J."/>
            <person name="Yu X.Q."/>
            <person name="Zhou J.J."/>
            <person name="Brown S.J."/>
            <person name="Scherer S.E."/>
            <person name="Richards S."/>
            <person name="Blissard G.W."/>
        </authorList>
    </citation>
    <scope>NUCLEOTIDE SEQUENCE</scope>
</reference>
<comment type="caution">
    <text evidence="2">The sequence shown here is derived from an EMBL/GenBank/DDBJ whole genome shotgun (WGS) entry which is preliminary data.</text>
</comment>
<keyword evidence="3" id="KW-1185">Reference proteome</keyword>